<gene>
    <name evidence="2" type="ORF">AZI98_18145</name>
</gene>
<comment type="similarity">
    <text evidence="1">Belongs to the UPF0637 family.</text>
</comment>
<accession>A0A167YWG9</accession>
<evidence type="ECO:0000313" key="2">
    <source>
        <dbReference type="EMBL" id="KZN94625.1"/>
    </source>
</evidence>
<evidence type="ECO:0000313" key="3">
    <source>
        <dbReference type="Proteomes" id="UP000076476"/>
    </source>
</evidence>
<dbReference type="Gene3D" id="3.30.930.20">
    <property type="entry name" value="Protein of unknown function DUF1054"/>
    <property type="match status" value="1"/>
</dbReference>
<dbReference type="GeneID" id="301125923"/>
<dbReference type="Proteomes" id="UP000076476">
    <property type="component" value="Unassembled WGS sequence"/>
</dbReference>
<dbReference type="PIRSF" id="PIRSF021332">
    <property type="entry name" value="DUF1054"/>
    <property type="match status" value="1"/>
</dbReference>
<keyword evidence="3" id="KW-1185">Reference proteome</keyword>
<dbReference type="HAMAP" id="MF_01851">
    <property type="entry name" value="UPF0637"/>
    <property type="match status" value="1"/>
</dbReference>
<dbReference type="Pfam" id="PF06335">
    <property type="entry name" value="DUF1054"/>
    <property type="match status" value="1"/>
</dbReference>
<dbReference type="InterPro" id="IPR009403">
    <property type="entry name" value="UPF0637"/>
</dbReference>
<accession>A0A161WWN8</accession>
<reference evidence="2 3" key="1">
    <citation type="submission" date="2016-04" db="EMBL/GenBank/DDBJ databases">
        <title>Draft genome sequence of Aeribacillus pallidus 8m3 from petroleum reservoir.</title>
        <authorList>
            <person name="Poltaraus A.B."/>
            <person name="Nazina T.N."/>
            <person name="Tourova T.P."/>
            <person name="Malakho S.M."/>
            <person name="Korshunova A.V."/>
            <person name="Sokolova D.S."/>
        </authorList>
    </citation>
    <scope>NUCLEOTIDE SEQUENCE [LARGE SCALE GENOMIC DNA]</scope>
    <source>
        <strain evidence="2 3">8m3</strain>
    </source>
</reference>
<protein>
    <recommendedName>
        <fullName evidence="1">UPF0637 protein AZI98_18145</fullName>
    </recommendedName>
</protein>
<name>A0A161WWN8_9BACI</name>
<dbReference type="RefSeq" id="WP_063389651.1">
    <property type="nucleotide sequence ID" value="NZ_LVHY01000109.1"/>
</dbReference>
<dbReference type="STRING" id="33936.AZI98_18145"/>
<sequence length="211" mass="24906">MDFVPFVKEDFEVFQIDGLEARMDELKKRVRPKLEALGQHFAPTLSALTGDEIFYHVAKHARRTVHPPNDTWVAFANSKRGYKKLPHFQIGLWSTHVFVWFAIIYESPVKEEIGKQFLQNWQQIRKQIPEDYFWSADHTKPDAEKQKNLSDEDFQRIFQRLQSVKKAEMLCGINLPKNEVLSMSREQFLEKVDETFKTLMPLYQITQKSTV</sequence>
<dbReference type="OrthoDB" id="9812818at2"/>
<dbReference type="EMBL" id="LWBR01000079">
    <property type="protein sequence ID" value="KZN94625.1"/>
    <property type="molecule type" value="Genomic_DNA"/>
</dbReference>
<dbReference type="AlphaFoldDB" id="A0A161WWN8"/>
<proteinExistence type="inferred from homology"/>
<comment type="caution">
    <text evidence="2">The sequence shown here is derived from an EMBL/GenBank/DDBJ whole genome shotgun (WGS) entry which is preliminary data.</text>
</comment>
<dbReference type="InterPro" id="IPR053707">
    <property type="entry name" value="UPF0637_domain_sf"/>
</dbReference>
<organism evidence="2 3">
    <name type="scientific">Aeribacillus pallidus</name>
    <dbReference type="NCBI Taxonomy" id="33936"/>
    <lineage>
        <taxon>Bacteria</taxon>
        <taxon>Bacillati</taxon>
        <taxon>Bacillota</taxon>
        <taxon>Bacilli</taxon>
        <taxon>Bacillales</taxon>
        <taxon>Bacillaceae</taxon>
        <taxon>Aeribacillus</taxon>
    </lineage>
</organism>
<evidence type="ECO:0000256" key="1">
    <source>
        <dbReference type="HAMAP-Rule" id="MF_01851"/>
    </source>
</evidence>
<dbReference type="SUPFAM" id="SSF142913">
    <property type="entry name" value="YktB/PF0168-like"/>
    <property type="match status" value="1"/>
</dbReference>